<feature type="chain" id="PRO_5012622004" description="NAD glycohydrolase translocation F5/8 type C domain-containing protein" evidence="2">
    <location>
        <begin position="22"/>
        <end position="373"/>
    </location>
</feature>
<keyword evidence="2" id="KW-0732">Signal</keyword>
<evidence type="ECO:0000256" key="2">
    <source>
        <dbReference type="SAM" id="SignalP"/>
    </source>
</evidence>
<dbReference type="Proteomes" id="UP000193827">
    <property type="component" value="Unassembled WGS sequence"/>
</dbReference>
<dbReference type="AlphaFoldDB" id="A0A1Y5R9I4"/>
<dbReference type="RefSeq" id="WP_085890612.1">
    <property type="nucleotide sequence ID" value="NZ_FWFL01000001.1"/>
</dbReference>
<gene>
    <name evidence="4" type="ORF">PEL8287_00339</name>
</gene>
<dbReference type="OrthoDB" id="321999at2"/>
<feature type="domain" description="NAD glycohydrolase translocation F5/8 type C" evidence="3">
    <location>
        <begin position="237"/>
        <end position="373"/>
    </location>
</feature>
<evidence type="ECO:0000313" key="4">
    <source>
        <dbReference type="EMBL" id="SLN12312.1"/>
    </source>
</evidence>
<name>A0A1Y5R9I4_9RHOB</name>
<proteinExistence type="predicted"/>
<dbReference type="SUPFAM" id="SSF49785">
    <property type="entry name" value="Galactose-binding domain-like"/>
    <property type="match status" value="1"/>
</dbReference>
<feature type="compositionally biased region" description="Low complexity" evidence="1">
    <location>
        <begin position="199"/>
        <end position="214"/>
    </location>
</feature>
<dbReference type="EMBL" id="FWFL01000001">
    <property type="protein sequence ID" value="SLN12312.1"/>
    <property type="molecule type" value="Genomic_DNA"/>
</dbReference>
<dbReference type="Pfam" id="PF25302">
    <property type="entry name" value="NADase_transloc"/>
    <property type="match status" value="1"/>
</dbReference>
<evidence type="ECO:0000256" key="1">
    <source>
        <dbReference type="SAM" id="MobiDB-lite"/>
    </source>
</evidence>
<feature type="signal peptide" evidence="2">
    <location>
        <begin position="1"/>
        <end position="21"/>
    </location>
</feature>
<organism evidence="4 5">
    <name type="scientific">Roseovarius litorisediminis</name>
    <dbReference type="NCBI Taxonomy" id="1312363"/>
    <lineage>
        <taxon>Bacteria</taxon>
        <taxon>Pseudomonadati</taxon>
        <taxon>Pseudomonadota</taxon>
        <taxon>Alphaproteobacteria</taxon>
        <taxon>Rhodobacterales</taxon>
        <taxon>Roseobacteraceae</taxon>
        <taxon>Roseovarius</taxon>
    </lineage>
</organism>
<evidence type="ECO:0000313" key="5">
    <source>
        <dbReference type="Proteomes" id="UP000193827"/>
    </source>
</evidence>
<dbReference type="NCBIfam" id="NF047619">
    <property type="entry name" value="NADase_discoid"/>
    <property type="match status" value="1"/>
</dbReference>
<accession>A0A1Y5R9I4</accession>
<sequence>MRVRFIPCALWLSLFGTFAPAQEAAQPQVVCTLAGCKEIVLPKPRYSDASAFSVQQVWSVVNDILSVSGLLPNFQVVETDEVGNAAAVIIDGERYLAFNPDWIAQYKADPFAQWQLYGVMAHEVGHHLQGHTITGTGSRPPTELEADEYAGFTLSALGASLTEAQSLWATLSESGSVTHPPRHQRLAAVERGWIRRKGQSPASTRPAAQPSTSSAPPPPGRYMRNCVSISASNRPAQLCFSSYLASQGSNSYGPGNTQDGNPRTAWVEGVSGQGVGENFSIIFDAPTHLSVLSIRNGYAKSERVYSRNSRVRSMRITGSNGKQANFTLRDTSDWQQIGTIADLGPIAWANFEILDVYAGTHYQDTAITEIVFK</sequence>
<feature type="region of interest" description="Disordered" evidence="1">
    <location>
        <begin position="173"/>
        <end position="225"/>
    </location>
</feature>
<protein>
    <recommendedName>
        <fullName evidence="3">NAD glycohydrolase translocation F5/8 type C domain-containing protein</fullName>
    </recommendedName>
</protein>
<dbReference type="Gene3D" id="2.60.120.260">
    <property type="entry name" value="Galactose-binding domain-like"/>
    <property type="match status" value="1"/>
</dbReference>
<reference evidence="4 5" key="1">
    <citation type="submission" date="2017-03" db="EMBL/GenBank/DDBJ databases">
        <authorList>
            <person name="Afonso C.L."/>
            <person name="Miller P.J."/>
            <person name="Scott M.A."/>
            <person name="Spackman E."/>
            <person name="Goraichik I."/>
            <person name="Dimitrov K.M."/>
            <person name="Suarez D.L."/>
            <person name="Swayne D.E."/>
        </authorList>
    </citation>
    <scope>NUCLEOTIDE SEQUENCE [LARGE SCALE GENOMIC DNA]</scope>
    <source>
        <strain evidence="4 5">CECT 8287</strain>
    </source>
</reference>
<evidence type="ECO:0000259" key="3">
    <source>
        <dbReference type="Pfam" id="PF25302"/>
    </source>
</evidence>
<dbReference type="InterPro" id="IPR008979">
    <property type="entry name" value="Galactose-bd-like_sf"/>
</dbReference>
<dbReference type="InterPro" id="IPR057561">
    <property type="entry name" value="NADase_transloc"/>
</dbReference>
<keyword evidence="5" id="KW-1185">Reference proteome</keyword>